<dbReference type="PRINTS" id="PR00700">
    <property type="entry name" value="PRTYPHPHTASE"/>
</dbReference>
<gene>
    <name evidence="8" type="primary">PTP1</name>
    <name evidence="8" type="ORF">H4R34_000276</name>
</gene>
<dbReference type="InterPro" id="IPR016130">
    <property type="entry name" value="Tyr_Pase_AS"/>
</dbReference>
<keyword evidence="9" id="KW-1185">Reference proteome</keyword>
<dbReference type="Pfam" id="PF00102">
    <property type="entry name" value="Y_phosphatase"/>
    <property type="match status" value="1"/>
</dbReference>
<dbReference type="GO" id="GO:0004725">
    <property type="term" value="F:protein tyrosine phosphatase activity"/>
    <property type="evidence" value="ECO:0007669"/>
    <property type="project" value="UniProtKB-EC"/>
</dbReference>
<dbReference type="PROSITE" id="PS00383">
    <property type="entry name" value="TYR_PHOSPHATASE_1"/>
    <property type="match status" value="1"/>
</dbReference>
<dbReference type="AlphaFoldDB" id="A0A9W8EG25"/>
<dbReference type="EMBL" id="JANBQB010000006">
    <property type="protein sequence ID" value="KAJ1985019.1"/>
    <property type="molecule type" value="Genomic_DNA"/>
</dbReference>
<evidence type="ECO:0000256" key="4">
    <source>
        <dbReference type="ARBA" id="ARBA00022912"/>
    </source>
</evidence>
<dbReference type="SMART" id="SM00194">
    <property type="entry name" value="PTPc"/>
    <property type="match status" value="1"/>
</dbReference>
<dbReference type="InterPro" id="IPR050348">
    <property type="entry name" value="Protein-Tyr_Phosphatase"/>
</dbReference>
<feature type="domain" description="Tyrosine-protein phosphatase" evidence="6">
    <location>
        <begin position="118"/>
        <end position="488"/>
    </location>
</feature>
<dbReference type="Proteomes" id="UP001151582">
    <property type="component" value="Unassembled WGS sequence"/>
</dbReference>
<evidence type="ECO:0000313" key="8">
    <source>
        <dbReference type="EMBL" id="KAJ1985019.1"/>
    </source>
</evidence>
<dbReference type="SUPFAM" id="SSF52799">
    <property type="entry name" value="(Phosphotyrosine protein) phosphatases II"/>
    <property type="match status" value="1"/>
</dbReference>
<accession>A0A9W8EG25</accession>
<reference evidence="8" key="1">
    <citation type="submission" date="2022-07" db="EMBL/GenBank/DDBJ databases">
        <title>Phylogenomic reconstructions and comparative analyses of Kickxellomycotina fungi.</title>
        <authorList>
            <person name="Reynolds N.K."/>
            <person name="Stajich J.E."/>
            <person name="Barry K."/>
            <person name="Grigoriev I.V."/>
            <person name="Crous P."/>
            <person name="Smith M.E."/>
        </authorList>
    </citation>
    <scope>NUCLEOTIDE SEQUENCE</scope>
    <source>
        <strain evidence="8">RSA 567</strain>
    </source>
</reference>
<dbReference type="InterPro" id="IPR003595">
    <property type="entry name" value="Tyr_Pase_cat"/>
</dbReference>
<name>A0A9W8EG25_9FUNG</name>
<evidence type="ECO:0000256" key="2">
    <source>
        <dbReference type="ARBA" id="ARBA00013064"/>
    </source>
</evidence>
<dbReference type="InterPro" id="IPR029021">
    <property type="entry name" value="Prot-tyrosine_phosphatase-like"/>
</dbReference>
<protein>
    <recommendedName>
        <fullName evidence="2">protein-tyrosine-phosphatase</fullName>
        <ecNumber evidence="2">3.1.3.48</ecNumber>
    </recommendedName>
</protein>
<evidence type="ECO:0000256" key="5">
    <source>
        <dbReference type="SAM" id="MobiDB-lite"/>
    </source>
</evidence>
<dbReference type="InterPro" id="IPR000242">
    <property type="entry name" value="PTP_cat"/>
</dbReference>
<evidence type="ECO:0000259" key="6">
    <source>
        <dbReference type="PROSITE" id="PS50055"/>
    </source>
</evidence>
<organism evidence="8 9">
    <name type="scientific">Dimargaris verticillata</name>
    <dbReference type="NCBI Taxonomy" id="2761393"/>
    <lineage>
        <taxon>Eukaryota</taxon>
        <taxon>Fungi</taxon>
        <taxon>Fungi incertae sedis</taxon>
        <taxon>Zoopagomycota</taxon>
        <taxon>Kickxellomycotina</taxon>
        <taxon>Dimargaritomycetes</taxon>
        <taxon>Dimargaritales</taxon>
        <taxon>Dimargaritaceae</taxon>
        <taxon>Dimargaris</taxon>
    </lineage>
</organism>
<dbReference type="InterPro" id="IPR000387">
    <property type="entry name" value="Tyr_Pase_dom"/>
</dbReference>
<dbReference type="Gene3D" id="3.90.190.10">
    <property type="entry name" value="Protein tyrosine phosphatase superfamily"/>
    <property type="match status" value="1"/>
</dbReference>
<keyword evidence="3 8" id="KW-0378">Hydrolase</keyword>
<dbReference type="EC" id="3.1.3.48" evidence="2"/>
<comment type="caution">
    <text evidence="8">The sequence shown here is derived from an EMBL/GenBank/DDBJ whole genome shotgun (WGS) entry which is preliminary data.</text>
</comment>
<evidence type="ECO:0000313" key="9">
    <source>
        <dbReference type="Proteomes" id="UP001151582"/>
    </source>
</evidence>
<feature type="region of interest" description="Disordered" evidence="5">
    <location>
        <begin position="151"/>
        <end position="182"/>
    </location>
</feature>
<proteinExistence type="inferred from homology"/>
<dbReference type="OrthoDB" id="10253954at2759"/>
<dbReference type="SMART" id="SM00404">
    <property type="entry name" value="PTPc_motif"/>
    <property type="match status" value="1"/>
</dbReference>
<feature type="compositionally biased region" description="Acidic residues" evidence="5">
    <location>
        <begin position="170"/>
        <end position="182"/>
    </location>
</feature>
<dbReference type="PANTHER" id="PTHR19134:SF562">
    <property type="entry name" value="PROTEIN-TYROSINE-PHOSPHATASE"/>
    <property type="match status" value="1"/>
</dbReference>
<dbReference type="PROSITE" id="PS50055">
    <property type="entry name" value="TYR_PHOSPHATASE_PTP"/>
    <property type="match status" value="1"/>
</dbReference>
<dbReference type="PANTHER" id="PTHR19134">
    <property type="entry name" value="RECEPTOR-TYPE TYROSINE-PROTEIN PHOSPHATASE"/>
    <property type="match status" value="1"/>
</dbReference>
<feature type="domain" description="Tyrosine specific protein phosphatases" evidence="7">
    <location>
        <begin position="338"/>
        <end position="383"/>
    </location>
</feature>
<evidence type="ECO:0000256" key="1">
    <source>
        <dbReference type="ARBA" id="ARBA00009649"/>
    </source>
</evidence>
<keyword evidence="4" id="KW-0904">Protein phosphatase</keyword>
<evidence type="ECO:0000259" key="7">
    <source>
        <dbReference type="PROSITE" id="PS50056"/>
    </source>
</evidence>
<feature type="compositionally biased region" description="Low complexity" evidence="5">
    <location>
        <begin position="151"/>
        <end position="162"/>
    </location>
</feature>
<comment type="similarity">
    <text evidence="1">Belongs to the protein-tyrosine phosphatase family. Non-receptor class subfamily.</text>
</comment>
<sequence>MGHRPAVPRPPKSTAQELAQLDTTLGSSQPSQSSRPTITTTPGLHFKALAIPTATRLSALIHSFDVWDAQTMATLRERFGYLSDEMQQVLIDVRRRDDRRHPFYHAACFQVTARWDLDRYTNILPFDYNRVRLVRPRVPVHRLHLPLSGQPLSSPALSSTASADHRGEVDTEGPDLDDDDESDYINASWVVPPWQGGQVYIATQGPISSTIADFWWMVWQQQVAVIVMLTKAVEKGALKCDVYWPSVGSSPEALPVGSAPAAHPPRLQFAELGLQVSLVGETYDESLGAIVRQLQLCRRASTTAAAAGADRAQTLQITQLHYQSWPDHDVPKDPAQFQRLRSAVHRYQQHHNAQQSPVVVHCSAGCGRTGTLIALDYVQTILESSPQQDPAAHFALLTSDTPPSSQSFYTGPRGMAHRLTIRAMRQSHPILAPVAAELFAPYRGLSPQAVLAAGDIFFDMVRFLRCQRIYMVQSLAQYCFGYAILATAATRLPRAPGNR</sequence>
<dbReference type="PROSITE" id="PS50056">
    <property type="entry name" value="TYR_PHOSPHATASE_2"/>
    <property type="match status" value="1"/>
</dbReference>
<evidence type="ECO:0000256" key="3">
    <source>
        <dbReference type="ARBA" id="ARBA00022801"/>
    </source>
</evidence>